<organism evidence="2 3">
    <name type="scientific">Slackia equolifaciens</name>
    <dbReference type="NCBI Taxonomy" id="498718"/>
    <lineage>
        <taxon>Bacteria</taxon>
        <taxon>Bacillati</taxon>
        <taxon>Actinomycetota</taxon>
        <taxon>Coriobacteriia</taxon>
        <taxon>Eggerthellales</taxon>
        <taxon>Eggerthellaceae</taxon>
        <taxon>Slackia</taxon>
    </lineage>
</organism>
<dbReference type="Proteomes" id="UP000269591">
    <property type="component" value="Unassembled WGS sequence"/>
</dbReference>
<comment type="caution">
    <text evidence="2">The sequence shown here is derived from an EMBL/GenBank/DDBJ whole genome shotgun (WGS) entry which is preliminary data.</text>
</comment>
<name>A0A3N0B534_9ACTN</name>
<sequence length="166" mass="18572">MHVHVELENGYLPDAYGKYAAPEDKHEWSCRRSFPILIEDIPADAEALALVFLDWDSVPVCGFPWVHWTAFIQGPFDESLEIPDDASRKCPCRLIQGYNSAAKSEPERGTGYVGPCPPDADHAYTLKVYALDEEPLLDAPFWANELIRACRGHVIDEAGMLIPSRS</sequence>
<dbReference type="EMBL" id="QIBX01000001">
    <property type="protein sequence ID" value="RNL41839.1"/>
    <property type="molecule type" value="Genomic_DNA"/>
</dbReference>
<dbReference type="InterPro" id="IPR036610">
    <property type="entry name" value="PEBP-like_sf"/>
</dbReference>
<comment type="similarity">
    <text evidence="1">Belongs to the UPF0098 family.</text>
</comment>
<accession>A0A3N0B534</accession>
<dbReference type="RefSeq" id="WP_123207702.1">
    <property type="nucleotide sequence ID" value="NZ_JBHTHO010000046.1"/>
</dbReference>
<dbReference type="NCBIfam" id="TIGR00481">
    <property type="entry name" value="YbhB/YbcL family Raf kinase inhibitor-like protein"/>
    <property type="match status" value="1"/>
</dbReference>
<gene>
    <name evidence="2" type="ORF">DMP06_00010</name>
</gene>
<protein>
    <submittedName>
        <fullName evidence="2">YbhB/YbcL family Raf kinase inhibitor-like protein</fullName>
    </submittedName>
</protein>
<keyword evidence="3" id="KW-1185">Reference proteome</keyword>
<reference evidence="3" key="1">
    <citation type="submission" date="2018-05" db="EMBL/GenBank/DDBJ databases">
        <title>Genome Sequencing of selected type strains of the family Eggerthellaceae.</title>
        <authorList>
            <person name="Danylec N."/>
            <person name="Stoll D.A."/>
            <person name="Doetsch A."/>
            <person name="Huch M."/>
        </authorList>
    </citation>
    <scope>NUCLEOTIDE SEQUENCE [LARGE SCALE GENOMIC DNA]</scope>
    <source>
        <strain evidence="3">DSM 24851</strain>
    </source>
</reference>
<dbReference type="CDD" id="cd00865">
    <property type="entry name" value="PEBP_bact_arch"/>
    <property type="match status" value="1"/>
</dbReference>
<dbReference type="AlphaFoldDB" id="A0A3N0B534"/>
<dbReference type="SUPFAM" id="SSF49777">
    <property type="entry name" value="PEBP-like"/>
    <property type="match status" value="1"/>
</dbReference>
<dbReference type="InterPro" id="IPR008914">
    <property type="entry name" value="PEBP"/>
</dbReference>
<dbReference type="InterPro" id="IPR005247">
    <property type="entry name" value="YbhB_YbcL/LppC-like"/>
</dbReference>
<evidence type="ECO:0000313" key="3">
    <source>
        <dbReference type="Proteomes" id="UP000269591"/>
    </source>
</evidence>
<evidence type="ECO:0000256" key="1">
    <source>
        <dbReference type="ARBA" id="ARBA00007120"/>
    </source>
</evidence>
<evidence type="ECO:0000313" key="2">
    <source>
        <dbReference type="EMBL" id="RNL41839.1"/>
    </source>
</evidence>
<dbReference type="Pfam" id="PF01161">
    <property type="entry name" value="PBP"/>
    <property type="match status" value="1"/>
</dbReference>
<dbReference type="OrthoDB" id="9797506at2"/>
<proteinExistence type="inferred from homology"/>
<dbReference type="Gene3D" id="3.90.280.10">
    <property type="entry name" value="PEBP-like"/>
    <property type="match status" value="1"/>
</dbReference>